<dbReference type="OrthoDB" id="6100019at2759"/>
<dbReference type="Proteomes" id="UP000683360">
    <property type="component" value="Unassembled WGS sequence"/>
</dbReference>
<feature type="coiled-coil region" evidence="2">
    <location>
        <begin position="176"/>
        <end position="232"/>
    </location>
</feature>
<dbReference type="PANTHER" id="PTHR25462">
    <property type="entry name" value="BONUS, ISOFORM C-RELATED"/>
    <property type="match status" value="1"/>
</dbReference>
<dbReference type="PROSITE" id="PS50119">
    <property type="entry name" value="ZF_BBOX"/>
    <property type="match status" value="2"/>
</dbReference>
<dbReference type="InterPro" id="IPR000315">
    <property type="entry name" value="Znf_B-box"/>
</dbReference>
<dbReference type="InterPro" id="IPR047153">
    <property type="entry name" value="TRIM45/56/19-like"/>
</dbReference>
<reference evidence="4" key="1">
    <citation type="submission" date="2021-03" db="EMBL/GenBank/DDBJ databases">
        <authorList>
            <person name="Bekaert M."/>
        </authorList>
    </citation>
    <scope>NUCLEOTIDE SEQUENCE</scope>
</reference>
<name>A0A8S3R9N0_MYTED</name>
<evidence type="ECO:0000256" key="2">
    <source>
        <dbReference type="SAM" id="Coils"/>
    </source>
</evidence>
<keyword evidence="1" id="KW-0479">Metal-binding</keyword>
<keyword evidence="1" id="KW-0862">Zinc</keyword>
<dbReference type="SUPFAM" id="SSF57845">
    <property type="entry name" value="B-box zinc-binding domain"/>
    <property type="match status" value="1"/>
</dbReference>
<sequence length="329" mass="37706">MSTLTGCVLPFIQVRDHRSIYLEMASSVPCGPCGHDSIKKNAEKWCTDCSEGFCNVCEKAHRAMKMSRYHNFIQIGDYREIENVKVCLECKEHGSKLEMYCKLHEMPICLACFPAKHKSCSDAIIPLAEAAKNAKASTSLADLEHTINNTIGNIRECVKDREAATEKMETQEIRIKKLISITRQNINDRLDDLERKLLNDLSTTYSSCTSKYQKLTNKLNTIEKVIKRVKEETSQLKRFAPDLHVFLNTHQMNIEIHNEVKAIQEAISSIDNYNIEIEIHQGITSLLKDVDCFAQIKVTKVPSAFHFKMQRLIKLNYQHKLEEPFIIQA</sequence>
<dbReference type="AlphaFoldDB" id="A0A8S3R9N0"/>
<dbReference type="EMBL" id="CAJPWZ010000921">
    <property type="protein sequence ID" value="CAG2203472.1"/>
    <property type="molecule type" value="Genomic_DNA"/>
</dbReference>
<keyword evidence="2" id="KW-0175">Coiled coil</keyword>
<dbReference type="Gene3D" id="3.30.160.60">
    <property type="entry name" value="Classic Zinc Finger"/>
    <property type="match status" value="1"/>
</dbReference>
<keyword evidence="5" id="KW-1185">Reference proteome</keyword>
<accession>A0A8S3R9N0</accession>
<evidence type="ECO:0000313" key="5">
    <source>
        <dbReference type="Proteomes" id="UP000683360"/>
    </source>
</evidence>
<protein>
    <recommendedName>
        <fullName evidence="3">B box-type domain-containing protein</fullName>
    </recommendedName>
</protein>
<comment type="caution">
    <text evidence="4">The sequence shown here is derived from an EMBL/GenBank/DDBJ whole genome shotgun (WGS) entry which is preliminary data.</text>
</comment>
<organism evidence="4 5">
    <name type="scientific">Mytilus edulis</name>
    <name type="common">Blue mussel</name>
    <dbReference type="NCBI Taxonomy" id="6550"/>
    <lineage>
        <taxon>Eukaryota</taxon>
        <taxon>Metazoa</taxon>
        <taxon>Spiralia</taxon>
        <taxon>Lophotrochozoa</taxon>
        <taxon>Mollusca</taxon>
        <taxon>Bivalvia</taxon>
        <taxon>Autobranchia</taxon>
        <taxon>Pteriomorphia</taxon>
        <taxon>Mytilida</taxon>
        <taxon>Mytiloidea</taxon>
        <taxon>Mytilidae</taxon>
        <taxon>Mytilinae</taxon>
        <taxon>Mytilus</taxon>
    </lineage>
</organism>
<dbReference type="GO" id="GO:0061630">
    <property type="term" value="F:ubiquitin protein ligase activity"/>
    <property type="evidence" value="ECO:0007669"/>
    <property type="project" value="TreeGrafter"/>
</dbReference>
<evidence type="ECO:0000259" key="3">
    <source>
        <dbReference type="PROSITE" id="PS50119"/>
    </source>
</evidence>
<proteinExistence type="predicted"/>
<dbReference type="PANTHER" id="PTHR25462:SF296">
    <property type="entry name" value="MEIOTIC P26, ISOFORM F"/>
    <property type="match status" value="1"/>
</dbReference>
<keyword evidence="1" id="KW-0863">Zinc-finger</keyword>
<dbReference type="GO" id="GO:0008270">
    <property type="term" value="F:zinc ion binding"/>
    <property type="evidence" value="ECO:0007669"/>
    <property type="project" value="UniProtKB-KW"/>
</dbReference>
<dbReference type="SMART" id="SM00336">
    <property type="entry name" value="BBOX"/>
    <property type="match status" value="2"/>
</dbReference>
<evidence type="ECO:0000256" key="1">
    <source>
        <dbReference type="PROSITE-ProRule" id="PRU00024"/>
    </source>
</evidence>
<feature type="domain" description="B box-type" evidence="3">
    <location>
        <begin position="82"/>
        <end position="127"/>
    </location>
</feature>
<gene>
    <name evidence="4" type="ORF">MEDL_18020</name>
</gene>
<feature type="domain" description="B box-type" evidence="3">
    <location>
        <begin position="25"/>
        <end position="75"/>
    </location>
</feature>
<evidence type="ECO:0000313" key="4">
    <source>
        <dbReference type="EMBL" id="CAG2203472.1"/>
    </source>
</evidence>